<protein>
    <recommendedName>
        <fullName evidence="2">histidine kinase</fullName>
        <ecNumber evidence="2">2.7.13.3</ecNumber>
    </recommendedName>
</protein>
<reference evidence="7 8" key="1">
    <citation type="submission" date="2020-07" db="EMBL/GenBank/DDBJ databases">
        <title>Genomic Encyclopedia of Type Strains, Phase IV (KMG-V): Genome sequencing to study the core and pangenomes of soil and plant-associated prokaryotes.</title>
        <authorList>
            <person name="Whitman W."/>
        </authorList>
    </citation>
    <scope>NUCLEOTIDE SEQUENCE [LARGE SCALE GENOMIC DNA]</scope>
    <source>
        <strain evidence="7 8">RH2WT43</strain>
    </source>
</reference>
<dbReference type="Gene3D" id="1.10.287.130">
    <property type="match status" value="1"/>
</dbReference>
<evidence type="ECO:0000259" key="5">
    <source>
        <dbReference type="PROSITE" id="PS50109"/>
    </source>
</evidence>
<dbReference type="InterPro" id="IPR046342">
    <property type="entry name" value="CBS_dom_sf"/>
</dbReference>
<keyword evidence="7" id="KW-0418">Kinase</keyword>
<dbReference type="InterPro" id="IPR005467">
    <property type="entry name" value="His_kinase_dom"/>
</dbReference>
<dbReference type="EC" id="2.7.13.3" evidence="2"/>
<keyword evidence="4" id="KW-0129">CBS domain</keyword>
<keyword evidence="7" id="KW-0808">Transferase</keyword>
<dbReference type="EMBL" id="JACGXL010000006">
    <property type="protein sequence ID" value="MBA8889396.1"/>
    <property type="molecule type" value="Genomic_DNA"/>
</dbReference>
<evidence type="ECO:0000313" key="7">
    <source>
        <dbReference type="EMBL" id="MBA8889396.1"/>
    </source>
</evidence>
<feature type="domain" description="Histidine kinase" evidence="5">
    <location>
        <begin position="204"/>
        <end position="456"/>
    </location>
</feature>
<dbReference type="InterPro" id="IPR003661">
    <property type="entry name" value="HisK_dim/P_dom"/>
</dbReference>
<dbReference type="RefSeq" id="WP_182532426.1">
    <property type="nucleotide sequence ID" value="NZ_JACGXL010000006.1"/>
</dbReference>
<evidence type="ECO:0000256" key="2">
    <source>
        <dbReference type="ARBA" id="ARBA00012438"/>
    </source>
</evidence>
<dbReference type="PROSITE" id="PS51371">
    <property type="entry name" value="CBS"/>
    <property type="match status" value="1"/>
</dbReference>
<keyword evidence="8" id="KW-1185">Reference proteome</keyword>
<name>A0A839F485_9GAMM</name>
<evidence type="ECO:0000313" key="8">
    <source>
        <dbReference type="Proteomes" id="UP000550401"/>
    </source>
</evidence>
<dbReference type="SUPFAM" id="SSF47384">
    <property type="entry name" value="Homodimeric domain of signal transducing histidine kinase"/>
    <property type="match status" value="1"/>
</dbReference>
<dbReference type="AlphaFoldDB" id="A0A839F485"/>
<organism evidence="7 8">
    <name type="scientific">Dokdonella fugitiva</name>
    <dbReference type="NCBI Taxonomy" id="328517"/>
    <lineage>
        <taxon>Bacteria</taxon>
        <taxon>Pseudomonadati</taxon>
        <taxon>Pseudomonadota</taxon>
        <taxon>Gammaproteobacteria</taxon>
        <taxon>Lysobacterales</taxon>
        <taxon>Rhodanobacteraceae</taxon>
        <taxon>Dokdonella</taxon>
    </lineage>
</organism>
<evidence type="ECO:0000256" key="1">
    <source>
        <dbReference type="ARBA" id="ARBA00000085"/>
    </source>
</evidence>
<comment type="catalytic activity">
    <reaction evidence="1">
        <text>ATP + protein L-histidine = ADP + protein N-phospho-L-histidine.</text>
        <dbReference type="EC" id="2.7.13.3"/>
    </reaction>
</comment>
<dbReference type="PANTHER" id="PTHR43065">
    <property type="entry name" value="SENSOR HISTIDINE KINASE"/>
    <property type="match status" value="1"/>
</dbReference>
<dbReference type="Gene3D" id="3.10.580.10">
    <property type="entry name" value="CBS-domain"/>
    <property type="match status" value="1"/>
</dbReference>
<dbReference type="InterPro" id="IPR036890">
    <property type="entry name" value="HATPase_C_sf"/>
</dbReference>
<dbReference type="SUPFAM" id="SSF54631">
    <property type="entry name" value="CBS-domain pair"/>
    <property type="match status" value="1"/>
</dbReference>
<dbReference type="PROSITE" id="PS50109">
    <property type="entry name" value="HIS_KIN"/>
    <property type="match status" value="1"/>
</dbReference>
<dbReference type="Gene3D" id="3.30.565.10">
    <property type="entry name" value="Histidine kinase-like ATPase, C-terminal domain"/>
    <property type="match status" value="1"/>
</dbReference>
<dbReference type="Pfam" id="PF02518">
    <property type="entry name" value="HATPase_c"/>
    <property type="match status" value="1"/>
</dbReference>
<sequence>MTAALQAFPTAPIASDVASRDATNDADARDRAPLSGLAGLLLPTEPVRPETSVLDVAQQFLDSRHAGLLSLPVVAVGGRPVGMISRYELMRVFLQPYGRELYGRRPITALMDRAPLVLPLSTSIDEAARTIAAHVRSPITDDFVLVDDAGYAGTGLVLDVLHAVEHRLAERSRELERAYARLKASQSQLVQSEKMASLGQMVAGLVHEINTPLGYVRNNVEMTRAALGDAARLVSAQQAVIDALTGEAEPDDDLDTRFAEVGHLRTRVDAAALDDLCGLLDDTVHGVGQIGELVLNLKDFSRLDQAGLQKADINRLVESALRIVAHVLRKRDIEVVLKLGEIPPLDCAPAQINQVLLNLLSNAAQAIEHERGRIVVATQALDRRVLVVVEDNGKGIEAEHLSRVFDPFFTTKPVGQGTGMGLAISHQIVEQHGGAIRVSSKPGTGTRFLVVLPVSGAAGAAP</sequence>
<dbReference type="GO" id="GO:0000155">
    <property type="term" value="F:phosphorelay sensor kinase activity"/>
    <property type="evidence" value="ECO:0007669"/>
    <property type="project" value="InterPro"/>
</dbReference>
<gene>
    <name evidence="7" type="ORF">FHW12_003639</name>
</gene>
<dbReference type="CDD" id="cd00082">
    <property type="entry name" value="HisKA"/>
    <property type="match status" value="1"/>
</dbReference>
<evidence type="ECO:0000256" key="3">
    <source>
        <dbReference type="ARBA" id="ARBA00022553"/>
    </source>
</evidence>
<dbReference type="InterPro" id="IPR000644">
    <property type="entry name" value="CBS_dom"/>
</dbReference>
<dbReference type="Proteomes" id="UP000550401">
    <property type="component" value="Unassembled WGS sequence"/>
</dbReference>
<dbReference type="PANTHER" id="PTHR43065:SF50">
    <property type="entry name" value="HISTIDINE KINASE"/>
    <property type="match status" value="1"/>
</dbReference>
<dbReference type="SUPFAM" id="SSF55874">
    <property type="entry name" value="ATPase domain of HSP90 chaperone/DNA topoisomerase II/histidine kinase"/>
    <property type="match status" value="1"/>
</dbReference>
<dbReference type="InterPro" id="IPR004358">
    <property type="entry name" value="Sig_transdc_His_kin-like_C"/>
</dbReference>
<dbReference type="Pfam" id="PF00571">
    <property type="entry name" value="CBS"/>
    <property type="match status" value="1"/>
</dbReference>
<dbReference type="InterPro" id="IPR003594">
    <property type="entry name" value="HATPase_dom"/>
</dbReference>
<comment type="caution">
    <text evidence="7">The sequence shown here is derived from an EMBL/GenBank/DDBJ whole genome shotgun (WGS) entry which is preliminary data.</text>
</comment>
<dbReference type="PRINTS" id="PR00344">
    <property type="entry name" value="BCTRLSENSOR"/>
</dbReference>
<dbReference type="InterPro" id="IPR036097">
    <property type="entry name" value="HisK_dim/P_sf"/>
</dbReference>
<accession>A0A839F485</accession>
<feature type="domain" description="CBS" evidence="6">
    <location>
        <begin position="40"/>
        <end position="101"/>
    </location>
</feature>
<dbReference type="SMART" id="SM00116">
    <property type="entry name" value="CBS"/>
    <property type="match status" value="1"/>
</dbReference>
<keyword evidence="3" id="KW-0597">Phosphoprotein</keyword>
<proteinExistence type="predicted"/>
<dbReference type="SMART" id="SM00387">
    <property type="entry name" value="HATPase_c"/>
    <property type="match status" value="1"/>
</dbReference>
<evidence type="ECO:0000259" key="6">
    <source>
        <dbReference type="PROSITE" id="PS51371"/>
    </source>
</evidence>
<evidence type="ECO:0000256" key="4">
    <source>
        <dbReference type="PROSITE-ProRule" id="PRU00703"/>
    </source>
</evidence>